<keyword evidence="9" id="KW-1185">Reference proteome</keyword>
<protein>
    <recommendedName>
        <fullName evidence="3">cysteine desulfurase</fullName>
        <ecNumber evidence="3">2.8.1.7</ecNumber>
    </recommendedName>
</protein>
<dbReference type="InterPro" id="IPR000192">
    <property type="entry name" value="Aminotrans_V_dom"/>
</dbReference>
<evidence type="ECO:0000313" key="9">
    <source>
        <dbReference type="Proteomes" id="UP000176288"/>
    </source>
</evidence>
<name>A0A1D9MKQ2_9ACTO</name>
<dbReference type="Pfam" id="PF00266">
    <property type="entry name" value="Aminotran_5"/>
    <property type="match status" value="1"/>
</dbReference>
<evidence type="ECO:0000313" key="8">
    <source>
        <dbReference type="EMBL" id="AOZ72808.1"/>
    </source>
</evidence>
<keyword evidence="4" id="KW-0808">Transferase</keyword>
<dbReference type="GO" id="GO:0006534">
    <property type="term" value="P:cysteine metabolic process"/>
    <property type="evidence" value="ECO:0007669"/>
    <property type="project" value="InterPro"/>
</dbReference>
<dbReference type="EC" id="2.8.1.7" evidence="3"/>
<dbReference type="GO" id="GO:0031071">
    <property type="term" value="F:cysteine desulfurase activity"/>
    <property type="evidence" value="ECO:0007669"/>
    <property type="project" value="UniProtKB-EC"/>
</dbReference>
<organism evidence="8 9">
    <name type="scientific">Boudabousia tangfeifanii</name>
    <dbReference type="NCBI Taxonomy" id="1912795"/>
    <lineage>
        <taxon>Bacteria</taxon>
        <taxon>Bacillati</taxon>
        <taxon>Actinomycetota</taxon>
        <taxon>Actinomycetes</taxon>
        <taxon>Actinomycetales</taxon>
        <taxon>Actinomycetaceae</taxon>
        <taxon>Boudabousia</taxon>
    </lineage>
</organism>
<dbReference type="AlphaFoldDB" id="A0A1D9MKQ2"/>
<feature type="domain" description="Aminotransferase class V" evidence="7">
    <location>
        <begin position="39"/>
        <end position="412"/>
    </location>
</feature>
<dbReference type="Gene3D" id="3.40.640.10">
    <property type="entry name" value="Type I PLP-dependent aspartate aminotransferase-like (Major domain)"/>
    <property type="match status" value="1"/>
</dbReference>
<keyword evidence="5" id="KW-0663">Pyridoxal phosphate</keyword>
<evidence type="ECO:0000256" key="3">
    <source>
        <dbReference type="ARBA" id="ARBA00012239"/>
    </source>
</evidence>
<dbReference type="Proteomes" id="UP000176288">
    <property type="component" value="Chromosome"/>
</dbReference>
<evidence type="ECO:0000259" key="7">
    <source>
        <dbReference type="Pfam" id="PF00266"/>
    </source>
</evidence>
<proteinExistence type="inferred from homology"/>
<dbReference type="InterPro" id="IPR010970">
    <property type="entry name" value="Cys_dSase_SufS"/>
</dbReference>
<evidence type="ECO:0000256" key="2">
    <source>
        <dbReference type="ARBA" id="ARBA00010447"/>
    </source>
</evidence>
<accession>A0A1D9MKQ2</accession>
<comment type="similarity">
    <text evidence="2">Belongs to the class-V pyridoxal-phosphate-dependent aminotransferase family. Csd subfamily.</text>
</comment>
<dbReference type="PANTHER" id="PTHR43586">
    <property type="entry name" value="CYSTEINE DESULFURASE"/>
    <property type="match status" value="1"/>
</dbReference>
<evidence type="ECO:0000256" key="4">
    <source>
        <dbReference type="ARBA" id="ARBA00022679"/>
    </source>
</evidence>
<evidence type="ECO:0000256" key="6">
    <source>
        <dbReference type="ARBA" id="ARBA00050776"/>
    </source>
</evidence>
<dbReference type="NCBIfam" id="TIGR01979">
    <property type="entry name" value="sufS"/>
    <property type="match status" value="1"/>
</dbReference>
<comment type="cofactor">
    <cofactor evidence="1">
        <name>pyridoxal 5'-phosphate</name>
        <dbReference type="ChEBI" id="CHEBI:597326"/>
    </cofactor>
</comment>
<dbReference type="STRING" id="1912795.BK816_05450"/>
<dbReference type="InterPro" id="IPR015424">
    <property type="entry name" value="PyrdxlP-dep_Trfase"/>
</dbReference>
<evidence type="ECO:0000256" key="5">
    <source>
        <dbReference type="ARBA" id="ARBA00022898"/>
    </source>
</evidence>
<sequence>MEATVKNPNLGQDKEDLSQLRKDFPILSRIGRGGSPIAYLDSAATAQKPQAVLSAVADFDATANGAVNRGTHLLGDDATEAYENARAQLAAFFGTKASQIAYTRNATEALNLIALSLSAGVGSGPKLQPGDEVCVTRLEHHANLVPWQQACARSGAKLVWLEATPEGRIDLESLDRINERTKVVAFTHASNVTGAISPVSQIVERAKHVGAITVLDACQSAPHLPLDLPALGVDFAAMSAHKMYGPGGIGAWYAKDDWFNRLDPVLTGGAMVTWVEMESATFHEGPQKFEAGTMPVAAAVGWAAALKYLSQVGWGALAQHESDLGQQLLEVVAKYPQVKLLGSAMMKDRLAVVSFAIKGIHPHDVGQIMDSEDVAIRVGHHCAIPIHTAMGVRSSSRASVAITTTSEEIERFDHALAAVLKFFGGM</sequence>
<gene>
    <name evidence="8" type="ORF">BK816_05450</name>
</gene>
<dbReference type="GO" id="GO:0030170">
    <property type="term" value="F:pyridoxal phosphate binding"/>
    <property type="evidence" value="ECO:0007669"/>
    <property type="project" value="InterPro"/>
</dbReference>
<comment type="catalytic activity">
    <reaction evidence="6">
        <text>(sulfur carrier)-H + L-cysteine = (sulfur carrier)-SH + L-alanine</text>
        <dbReference type="Rhea" id="RHEA:43892"/>
        <dbReference type="Rhea" id="RHEA-COMP:14737"/>
        <dbReference type="Rhea" id="RHEA-COMP:14739"/>
        <dbReference type="ChEBI" id="CHEBI:29917"/>
        <dbReference type="ChEBI" id="CHEBI:35235"/>
        <dbReference type="ChEBI" id="CHEBI:57972"/>
        <dbReference type="ChEBI" id="CHEBI:64428"/>
        <dbReference type="EC" id="2.8.1.7"/>
    </reaction>
</comment>
<dbReference type="PANTHER" id="PTHR43586:SF8">
    <property type="entry name" value="CYSTEINE DESULFURASE 1, CHLOROPLASTIC"/>
    <property type="match status" value="1"/>
</dbReference>
<dbReference type="RefSeq" id="WP_071164273.1">
    <property type="nucleotide sequence ID" value="NZ_CP017812.1"/>
</dbReference>
<reference evidence="8 9" key="1">
    <citation type="submission" date="2016-10" db="EMBL/GenBank/DDBJ databases">
        <title>Actinomyces aegypiusis sp. nov., isolated from the Aegypius monachus in Qinghai Tibet Plateau China.</title>
        <authorList>
            <person name="Wang Y."/>
        </authorList>
    </citation>
    <scope>NUCLEOTIDE SEQUENCE [LARGE SCALE GENOMIC DNA]</scope>
    <source>
        <strain evidence="8 9">VUL4_3</strain>
    </source>
</reference>
<dbReference type="Gene3D" id="3.90.1150.10">
    <property type="entry name" value="Aspartate Aminotransferase, domain 1"/>
    <property type="match status" value="1"/>
</dbReference>
<dbReference type="InterPro" id="IPR015421">
    <property type="entry name" value="PyrdxlP-dep_Trfase_major"/>
</dbReference>
<dbReference type="CDD" id="cd06453">
    <property type="entry name" value="SufS_like"/>
    <property type="match status" value="1"/>
</dbReference>
<dbReference type="OrthoDB" id="9804366at2"/>
<evidence type="ECO:0000256" key="1">
    <source>
        <dbReference type="ARBA" id="ARBA00001933"/>
    </source>
</evidence>
<dbReference type="EMBL" id="CP017812">
    <property type="protein sequence ID" value="AOZ72808.1"/>
    <property type="molecule type" value="Genomic_DNA"/>
</dbReference>
<dbReference type="InterPro" id="IPR015422">
    <property type="entry name" value="PyrdxlP-dep_Trfase_small"/>
</dbReference>
<dbReference type="SUPFAM" id="SSF53383">
    <property type="entry name" value="PLP-dependent transferases"/>
    <property type="match status" value="1"/>
</dbReference>
<dbReference type="KEGG" id="avu:BK816_05450"/>